<name>A0AAE0JFV7_9PEZI</name>
<dbReference type="AlphaFoldDB" id="A0AAE0JFV7"/>
<evidence type="ECO:0000313" key="3">
    <source>
        <dbReference type="Proteomes" id="UP001278500"/>
    </source>
</evidence>
<keyword evidence="1" id="KW-0472">Membrane</keyword>
<evidence type="ECO:0000256" key="1">
    <source>
        <dbReference type="SAM" id="Phobius"/>
    </source>
</evidence>
<accession>A0AAE0JFV7</accession>
<sequence>MSNPPNPESLFLDTHWQAQLTYGAEPPLVSESPLVVPEAYHLKFSECVTTGATTNKLAGYPTSVYTPYALSSAVATAATTGGLGVWYYVRLKKRQELDVEGNHLHWDCGWQYVA</sequence>
<protein>
    <submittedName>
        <fullName evidence="2">Uncharacterized protein</fullName>
    </submittedName>
</protein>
<dbReference type="Proteomes" id="UP001278500">
    <property type="component" value="Unassembled WGS sequence"/>
</dbReference>
<keyword evidence="3" id="KW-1185">Reference proteome</keyword>
<gene>
    <name evidence="2" type="ORF">B0H65DRAFT_548968</name>
</gene>
<dbReference type="GeneID" id="87866772"/>
<dbReference type="EMBL" id="JAUEPP010000004">
    <property type="protein sequence ID" value="KAK3345243.1"/>
    <property type="molecule type" value="Genomic_DNA"/>
</dbReference>
<comment type="caution">
    <text evidence="2">The sequence shown here is derived from an EMBL/GenBank/DDBJ whole genome shotgun (WGS) entry which is preliminary data.</text>
</comment>
<reference evidence="2" key="1">
    <citation type="journal article" date="2023" name="Mol. Phylogenet. Evol.">
        <title>Genome-scale phylogeny and comparative genomics of the fungal order Sordariales.</title>
        <authorList>
            <person name="Hensen N."/>
            <person name="Bonometti L."/>
            <person name="Westerberg I."/>
            <person name="Brannstrom I.O."/>
            <person name="Guillou S."/>
            <person name="Cros-Aarteil S."/>
            <person name="Calhoun S."/>
            <person name="Haridas S."/>
            <person name="Kuo A."/>
            <person name="Mondo S."/>
            <person name="Pangilinan J."/>
            <person name="Riley R."/>
            <person name="LaButti K."/>
            <person name="Andreopoulos B."/>
            <person name="Lipzen A."/>
            <person name="Chen C."/>
            <person name="Yan M."/>
            <person name="Daum C."/>
            <person name="Ng V."/>
            <person name="Clum A."/>
            <person name="Steindorff A."/>
            <person name="Ohm R.A."/>
            <person name="Martin F."/>
            <person name="Silar P."/>
            <person name="Natvig D.O."/>
            <person name="Lalanne C."/>
            <person name="Gautier V."/>
            <person name="Ament-Velasquez S.L."/>
            <person name="Kruys A."/>
            <person name="Hutchinson M.I."/>
            <person name="Powell A.J."/>
            <person name="Barry K."/>
            <person name="Miller A.N."/>
            <person name="Grigoriev I.V."/>
            <person name="Debuchy R."/>
            <person name="Gladieux P."/>
            <person name="Hiltunen Thoren M."/>
            <person name="Johannesson H."/>
        </authorList>
    </citation>
    <scope>NUCLEOTIDE SEQUENCE</scope>
    <source>
        <strain evidence="2">CBS 560.94</strain>
    </source>
</reference>
<feature type="transmembrane region" description="Helical" evidence="1">
    <location>
        <begin position="68"/>
        <end position="89"/>
    </location>
</feature>
<keyword evidence="1" id="KW-0812">Transmembrane</keyword>
<proteinExistence type="predicted"/>
<reference evidence="2" key="2">
    <citation type="submission" date="2023-06" db="EMBL/GenBank/DDBJ databases">
        <authorList>
            <consortium name="Lawrence Berkeley National Laboratory"/>
            <person name="Haridas S."/>
            <person name="Hensen N."/>
            <person name="Bonometti L."/>
            <person name="Westerberg I."/>
            <person name="Brannstrom I.O."/>
            <person name="Guillou S."/>
            <person name="Cros-Aarteil S."/>
            <person name="Calhoun S."/>
            <person name="Kuo A."/>
            <person name="Mondo S."/>
            <person name="Pangilinan J."/>
            <person name="Riley R."/>
            <person name="Labutti K."/>
            <person name="Andreopoulos B."/>
            <person name="Lipzen A."/>
            <person name="Chen C."/>
            <person name="Yanf M."/>
            <person name="Daum C."/>
            <person name="Ng V."/>
            <person name="Clum A."/>
            <person name="Steindorff A."/>
            <person name="Ohm R."/>
            <person name="Martin F."/>
            <person name="Silar P."/>
            <person name="Natvig D."/>
            <person name="Lalanne C."/>
            <person name="Gautier V."/>
            <person name="Ament-Velasquez S.L."/>
            <person name="Kruys A."/>
            <person name="Hutchinson M.I."/>
            <person name="Powell A.J."/>
            <person name="Barry K."/>
            <person name="Miller A.N."/>
            <person name="Grigoriev I.V."/>
            <person name="Debuchy R."/>
            <person name="Gladieux P."/>
            <person name="Thoren M.H."/>
            <person name="Johannesson H."/>
        </authorList>
    </citation>
    <scope>NUCLEOTIDE SEQUENCE</scope>
    <source>
        <strain evidence="2">CBS 560.94</strain>
    </source>
</reference>
<evidence type="ECO:0000313" key="2">
    <source>
        <dbReference type="EMBL" id="KAK3345243.1"/>
    </source>
</evidence>
<keyword evidence="1" id="KW-1133">Transmembrane helix</keyword>
<organism evidence="2 3">
    <name type="scientific">Neurospora tetraspora</name>
    <dbReference type="NCBI Taxonomy" id="94610"/>
    <lineage>
        <taxon>Eukaryota</taxon>
        <taxon>Fungi</taxon>
        <taxon>Dikarya</taxon>
        <taxon>Ascomycota</taxon>
        <taxon>Pezizomycotina</taxon>
        <taxon>Sordariomycetes</taxon>
        <taxon>Sordariomycetidae</taxon>
        <taxon>Sordariales</taxon>
        <taxon>Sordariaceae</taxon>
        <taxon>Neurospora</taxon>
    </lineage>
</organism>
<dbReference type="RefSeq" id="XP_062681856.1">
    <property type="nucleotide sequence ID" value="XM_062829618.1"/>
</dbReference>